<evidence type="ECO:0000313" key="3">
    <source>
        <dbReference type="Proteomes" id="UP000298493"/>
    </source>
</evidence>
<dbReference type="AlphaFoldDB" id="A0A4Z1PKI6"/>
<name>A0A4Z1PKI6_9PEZI</name>
<reference evidence="2 3" key="1">
    <citation type="submission" date="2019-04" db="EMBL/GenBank/DDBJ databases">
        <title>High contiguity whole genome sequence and gene annotation resource for two Venturia nashicola isolates.</title>
        <authorList>
            <person name="Prokchorchik M."/>
            <person name="Won K."/>
            <person name="Lee Y."/>
            <person name="Choi E.D."/>
            <person name="Segonzac C."/>
            <person name="Sohn K.H."/>
        </authorList>
    </citation>
    <scope>NUCLEOTIDE SEQUENCE [LARGE SCALE GENOMIC DNA]</scope>
    <source>
        <strain evidence="2 3">PRI2</strain>
    </source>
</reference>
<evidence type="ECO:0000256" key="1">
    <source>
        <dbReference type="SAM" id="MobiDB-lite"/>
    </source>
</evidence>
<protein>
    <submittedName>
        <fullName evidence="2">Uncharacterized protein</fullName>
    </submittedName>
</protein>
<feature type="compositionally biased region" description="Low complexity" evidence="1">
    <location>
        <begin position="22"/>
        <end position="34"/>
    </location>
</feature>
<dbReference type="EMBL" id="SNSC02000002">
    <property type="protein sequence ID" value="TID26516.1"/>
    <property type="molecule type" value="Genomic_DNA"/>
</dbReference>
<comment type="caution">
    <text evidence="2">The sequence shown here is derived from an EMBL/GenBank/DDBJ whole genome shotgun (WGS) entry which is preliminary data.</text>
</comment>
<sequence length="73" mass="7158">MWRGEAYGRGGFPNGARAGKISSTATGATSLTAGPLEVGDFTLRGKAGRGPLGAREPLASASAGPQGLSALIS</sequence>
<feature type="region of interest" description="Disordered" evidence="1">
    <location>
        <begin position="1"/>
        <end position="73"/>
    </location>
</feature>
<keyword evidence="3" id="KW-1185">Reference proteome</keyword>
<gene>
    <name evidence="2" type="ORF">E6O75_ATG01009</name>
</gene>
<proteinExistence type="predicted"/>
<dbReference type="Proteomes" id="UP000298493">
    <property type="component" value="Unassembled WGS sequence"/>
</dbReference>
<accession>A0A4Z1PKI6</accession>
<evidence type="ECO:0000313" key="2">
    <source>
        <dbReference type="EMBL" id="TID26516.1"/>
    </source>
</evidence>
<organism evidence="2 3">
    <name type="scientific">Venturia nashicola</name>
    <dbReference type="NCBI Taxonomy" id="86259"/>
    <lineage>
        <taxon>Eukaryota</taxon>
        <taxon>Fungi</taxon>
        <taxon>Dikarya</taxon>
        <taxon>Ascomycota</taxon>
        <taxon>Pezizomycotina</taxon>
        <taxon>Dothideomycetes</taxon>
        <taxon>Pleosporomycetidae</taxon>
        <taxon>Venturiales</taxon>
        <taxon>Venturiaceae</taxon>
        <taxon>Venturia</taxon>
    </lineage>
</organism>